<reference evidence="1 2" key="1">
    <citation type="submission" date="2016-10" db="EMBL/GenBank/DDBJ databases">
        <authorList>
            <person name="Varghese N."/>
            <person name="Submissions S."/>
        </authorList>
    </citation>
    <scope>NUCLEOTIDE SEQUENCE [LARGE SCALE GENOMIC DNA]</scope>
    <source>
        <strain evidence="2">YIM D21,KCTC 23444,ACCC 10710</strain>
    </source>
</reference>
<name>A0A1I2C3V4_9RHOB</name>
<dbReference type="AlphaFoldDB" id="A0A1I2C3V4"/>
<dbReference type="OrthoDB" id="7793240at2"/>
<dbReference type="PANTHER" id="PTHR34599:SF1">
    <property type="entry name" value="PHOSPHATIDIC ACID PHOSPHATASE TYPE 2_HALOPEROXIDASE DOMAIN-CONTAINING PROTEIN"/>
    <property type="match status" value="1"/>
</dbReference>
<gene>
    <name evidence="1" type="ORF">SAMN04515678_112114</name>
</gene>
<dbReference type="Gene3D" id="1.10.606.10">
    <property type="entry name" value="Vanadium-containing Chloroperoxidase, domain 2"/>
    <property type="match status" value="1"/>
</dbReference>
<dbReference type="GO" id="GO:0004601">
    <property type="term" value="F:peroxidase activity"/>
    <property type="evidence" value="ECO:0007669"/>
    <property type="project" value="InterPro"/>
</dbReference>
<organism evidence="1 2">
    <name type="scientific">Roseivivax sediminis</name>
    <dbReference type="NCBI Taxonomy" id="936889"/>
    <lineage>
        <taxon>Bacteria</taxon>
        <taxon>Pseudomonadati</taxon>
        <taxon>Pseudomonadota</taxon>
        <taxon>Alphaproteobacteria</taxon>
        <taxon>Rhodobacterales</taxon>
        <taxon>Roseobacteraceae</taxon>
        <taxon>Roseivivax</taxon>
    </lineage>
</organism>
<dbReference type="EMBL" id="FOMS01000012">
    <property type="protein sequence ID" value="SFE63106.1"/>
    <property type="molecule type" value="Genomic_DNA"/>
</dbReference>
<dbReference type="Proteomes" id="UP000325289">
    <property type="component" value="Unassembled WGS sequence"/>
</dbReference>
<dbReference type="PANTHER" id="PTHR34599">
    <property type="entry name" value="PEROXIDASE-RELATED"/>
    <property type="match status" value="1"/>
</dbReference>
<dbReference type="SUPFAM" id="SSF48317">
    <property type="entry name" value="Acid phosphatase/Vanadium-dependent haloperoxidase"/>
    <property type="match status" value="1"/>
</dbReference>
<protein>
    <recommendedName>
        <fullName evidence="3">PAP2 superfamily protein</fullName>
    </recommendedName>
</protein>
<accession>A0A1I2C3V4</accession>
<dbReference type="InterPro" id="IPR016119">
    <property type="entry name" value="Br/Cl_peroxidase_C"/>
</dbReference>
<keyword evidence="2" id="KW-1185">Reference proteome</keyword>
<evidence type="ECO:0008006" key="3">
    <source>
        <dbReference type="Google" id="ProtNLM"/>
    </source>
</evidence>
<evidence type="ECO:0000313" key="1">
    <source>
        <dbReference type="EMBL" id="SFE63106.1"/>
    </source>
</evidence>
<dbReference type="RefSeq" id="WP_149757482.1">
    <property type="nucleotide sequence ID" value="NZ_FOMS01000012.1"/>
</dbReference>
<dbReference type="InterPro" id="IPR036938">
    <property type="entry name" value="PAP2/HPO_sf"/>
</dbReference>
<proteinExistence type="predicted"/>
<sequence length="690" mass="74765">MPEDMRSSTPILPTDRHATAKRVREKVADFHNAGAFEPEQPNGDEAAPYLFSFTKGLEHDAHGLLIDDAHFAAFRTGTLSADPKIFEQVPLVNRKEVFPGHGAFPDAFGDPVRKWESPTAGFCYVLQGPDPQAIKMPPAPAAGSDELAAEMAEVYQMALHRDLPVAAYMEESLVDALDDPFASASFGAVEAASGTLSTLRWFAGKTEFGDGAPDVALTPEVAAHRRCGQAQTPASLFRGVGEGTQDGPFVSQFMVVGTRAPKADRPGRASGKVRYGNQVLPQIVRMAHPHVDYMTAWGDWLDVQNGLHARRLNELTGKSEFVTDADGIVHRPIATLRDLATYVHDDALYQAYLNAALILLSEGAETDRGIPYHGSAHNLFGGNQAPFAVFGGPHLLTLVTEVSSRALRAVRANKFSIHRRLRPEALGGLFHMVLSGYTPNGADEFGGDDDTDLRRTARAQLADKIAPYTHPTDKPPREPGLYKILEKVREHNGATGHAPSWLLPMAFPEGSPMHPAYGAGHATVAGACVTVLKAFFEMNAYDDSGKKTGRKLFVDPADTETDANVAYVPVAANAQDPHARLKALEIPCGLTLVGELNKLAWNISNARNIAGVHYYTDYIESLLLGEAITIGILREQMCTYDPEEKVSMTLPLFVPRRLPAVLLGGSDIKPDDVVEEIVIRSDGTLALPQH</sequence>
<dbReference type="InterPro" id="IPR052559">
    <property type="entry name" value="V-haloperoxidase"/>
</dbReference>
<evidence type="ECO:0000313" key="2">
    <source>
        <dbReference type="Proteomes" id="UP000325289"/>
    </source>
</evidence>